<name>A0A319D6S5_9EURO</name>
<keyword evidence="2 5" id="KW-0812">Transmembrane</keyword>
<gene>
    <name evidence="6" type="ORF">BO82DRAFT_300715</name>
</gene>
<evidence type="ECO:0000256" key="3">
    <source>
        <dbReference type="ARBA" id="ARBA00022989"/>
    </source>
</evidence>
<dbReference type="GO" id="GO:0016020">
    <property type="term" value="C:membrane"/>
    <property type="evidence" value="ECO:0007669"/>
    <property type="project" value="UniProtKB-SubCell"/>
</dbReference>
<dbReference type="EMBL" id="KZ821676">
    <property type="protein sequence ID" value="PYH86623.1"/>
    <property type="molecule type" value="Genomic_DNA"/>
</dbReference>
<keyword evidence="3 5" id="KW-1133">Transmembrane helix</keyword>
<dbReference type="GO" id="GO:0019171">
    <property type="term" value="F:(3R)-hydroxyacyl-[acyl-carrier-protein] dehydratase activity"/>
    <property type="evidence" value="ECO:0007669"/>
    <property type="project" value="TreeGrafter"/>
</dbReference>
<evidence type="ECO:0000313" key="7">
    <source>
        <dbReference type="Proteomes" id="UP000248340"/>
    </source>
</evidence>
<dbReference type="GO" id="GO:0005739">
    <property type="term" value="C:mitochondrion"/>
    <property type="evidence" value="ECO:0007669"/>
    <property type="project" value="TreeGrafter"/>
</dbReference>
<evidence type="ECO:0000313" key="6">
    <source>
        <dbReference type="EMBL" id="PYH86623.1"/>
    </source>
</evidence>
<feature type="transmembrane region" description="Helical" evidence="5">
    <location>
        <begin position="384"/>
        <end position="417"/>
    </location>
</feature>
<dbReference type="Proteomes" id="UP000248340">
    <property type="component" value="Unassembled WGS sequence"/>
</dbReference>
<evidence type="ECO:0000256" key="2">
    <source>
        <dbReference type="ARBA" id="ARBA00022692"/>
    </source>
</evidence>
<keyword evidence="4 5" id="KW-0472">Membrane</keyword>
<dbReference type="InterPro" id="IPR007599">
    <property type="entry name" value="DER1"/>
</dbReference>
<dbReference type="PANTHER" id="PTHR28152">
    <property type="entry name" value="HYDROXYACYL-THIOESTER DEHYDRATASE TYPE 2, MITOCHONDRIAL"/>
    <property type="match status" value="1"/>
</dbReference>
<dbReference type="GeneID" id="37134804"/>
<dbReference type="RefSeq" id="XP_025496823.1">
    <property type="nucleotide sequence ID" value="XM_025632063.1"/>
</dbReference>
<sequence length="547" mass="61324">MLSLVSPSMRRHLLRFGKQGPPPATCRQHSLLSERLHRKLTAHSLPLTFDYIYPQQSFLLDRTLVDLLPPSGALSEAFPSIRSPSRLPPGHHLVYFPPQVSLSQLLPDGTDFLHSPGYPFTRRLWAGGSVRFAATGSLLLDGCRAVCVETIRDVLVRGQPGEEKVIVRIERRIGTVREGENPSQIRDRIWKVEEADLGHSSIIEHRHLIFMRDKTPEQLTDDRANFKKLSRTIKFAQVHMCNLGFAIREINYKNLAPLFVGEELTICGKPKAGRHDVWDVWIEDRDGGLAVRGTVQGGPFATRTLSALTFAQSALIYGGLWNGYYCLFDSRLVFKFVPEIWRLFTPFMVTRPRLSLFLDVYFMYTYGSSLETGSPRLSGPGDFFVYTIFVALVIMLTAGCLLGSVTFTSALIMAFVYTFSQENHGRKATFFVVQIPVEFLPWSMLAFTLVTIGWPAVLSDGMGIVAAHLYDFLTRIYPELGGGQNYLVTPALIREFFSDLTPRGDNRAYGTAFRSADQTQAAASGSWTSAFRGPWNRRGPGRRLGGD</sequence>
<dbReference type="STRING" id="1448315.A0A319D6S5"/>
<reference evidence="6 7" key="1">
    <citation type="submission" date="2016-12" db="EMBL/GenBank/DDBJ databases">
        <title>The genomes of Aspergillus section Nigri reveals drivers in fungal speciation.</title>
        <authorList>
            <consortium name="DOE Joint Genome Institute"/>
            <person name="Vesth T.C."/>
            <person name="Nybo J."/>
            <person name="Theobald S."/>
            <person name="Brandl J."/>
            <person name="Frisvad J.C."/>
            <person name="Nielsen K.F."/>
            <person name="Lyhne E.K."/>
            <person name="Kogle M.E."/>
            <person name="Kuo A."/>
            <person name="Riley R."/>
            <person name="Clum A."/>
            <person name="Nolan M."/>
            <person name="Lipzen A."/>
            <person name="Salamov A."/>
            <person name="Henrissat B."/>
            <person name="Wiebenga A."/>
            <person name="De Vries R.P."/>
            <person name="Grigoriev I.V."/>
            <person name="Mortensen U.H."/>
            <person name="Andersen M.R."/>
            <person name="Baker S.E."/>
        </authorList>
    </citation>
    <scope>NUCLEOTIDE SEQUENCE [LARGE SCALE GENOMIC DNA]</scope>
    <source>
        <strain evidence="6 7">CBS 121591</strain>
    </source>
</reference>
<dbReference type="SUPFAM" id="SSF144091">
    <property type="entry name" value="Rhomboid-like"/>
    <property type="match status" value="1"/>
</dbReference>
<dbReference type="AlphaFoldDB" id="A0A319D6S5"/>
<evidence type="ECO:0000256" key="1">
    <source>
        <dbReference type="ARBA" id="ARBA00004141"/>
    </source>
</evidence>
<dbReference type="OrthoDB" id="19102at2759"/>
<evidence type="ECO:0000256" key="5">
    <source>
        <dbReference type="SAM" id="Phobius"/>
    </source>
</evidence>
<dbReference type="InterPro" id="IPR035952">
    <property type="entry name" value="Rhomboid-like_sf"/>
</dbReference>
<dbReference type="InterPro" id="IPR052741">
    <property type="entry name" value="Mitochondrial_HTD2"/>
</dbReference>
<comment type="subcellular location">
    <subcellularLocation>
        <location evidence="1">Membrane</location>
        <topology evidence="1">Multi-pass membrane protein</topology>
    </subcellularLocation>
</comment>
<feature type="transmembrane region" description="Helical" evidence="5">
    <location>
        <begin position="429"/>
        <end position="454"/>
    </location>
</feature>
<proteinExistence type="predicted"/>
<organism evidence="6 7">
    <name type="scientific">Aspergillus uvarum CBS 121591</name>
    <dbReference type="NCBI Taxonomy" id="1448315"/>
    <lineage>
        <taxon>Eukaryota</taxon>
        <taxon>Fungi</taxon>
        <taxon>Dikarya</taxon>
        <taxon>Ascomycota</taxon>
        <taxon>Pezizomycotina</taxon>
        <taxon>Eurotiomycetes</taxon>
        <taxon>Eurotiomycetidae</taxon>
        <taxon>Eurotiales</taxon>
        <taxon>Aspergillaceae</taxon>
        <taxon>Aspergillus</taxon>
        <taxon>Aspergillus subgen. Circumdati</taxon>
    </lineage>
</organism>
<evidence type="ECO:0000256" key="4">
    <source>
        <dbReference type="ARBA" id="ARBA00023136"/>
    </source>
</evidence>
<dbReference type="VEuPathDB" id="FungiDB:BO82DRAFT_300715"/>
<dbReference type="Pfam" id="PF04511">
    <property type="entry name" value="DER1"/>
    <property type="match status" value="1"/>
</dbReference>
<keyword evidence="7" id="KW-1185">Reference proteome</keyword>
<dbReference type="PANTHER" id="PTHR28152:SF1">
    <property type="entry name" value="HYDROXYACYL-THIOESTER DEHYDRATASE TYPE 2, MITOCHONDRIAL"/>
    <property type="match status" value="1"/>
</dbReference>
<protein>
    <submittedName>
        <fullName evidence="6">DER1-domain-containing protein</fullName>
    </submittedName>
</protein>
<accession>A0A319D6S5</accession>